<reference evidence="2 3" key="1">
    <citation type="submission" date="2018-04" db="EMBL/GenBank/DDBJ databases">
        <title>Genomic Encyclopedia of Archaeal and Bacterial Type Strains, Phase II (KMG-II): from individual species to whole genera.</title>
        <authorList>
            <person name="Goeker M."/>
        </authorList>
    </citation>
    <scope>NUCLEOTIDE SEQUENCE [LARGE SCALE GENOMIC DNA]</scope>
    <source>
        <strain evidence="2 3">DSM 100162</strain>
    </source>
</reference>
<dbReference type="InterPro" id="IPR038714">
    <property type="entry name" value="YfeY-like_sf"/>
</dbReference>
<dbReference type="AlphaFoldDB" id="A0A2T5YI55"/>
<keyword evidence="3" id="KW-1185">Reference proteome</keyword>
<dbReference type="EMBL" id="QBKI01000005">
    <property type="protein sequence ID" value="PTX18995.1"/>
    <property type="molecule type" value="Genomic_DNA"/>
</dbReference>
<dbReference type="PROSITE" id="PS51257">
    <property type="entry name" value="PROKAR_LIPOPROTEIN"/>
    <property type="match status" value="1"/>
</dbReference>
<organism evidence="2 3">
    <name type="scientific">Pontibacter mucosus</name>
    <dbReference type="NCBI Taxonomy" id="1649266"/>
    <lineage>
        <taxon>Bacteria</taxon>
        <taxon>Pseudomonadati</taxon>
        <taxon>Bacteroidota</taxon>
        <taxon>Cytophagia</taxon>
        <taxon>Cytophagales</taxon>
        <taxon>Hymenobacteraceae</taxon>
        <taxon>Pontibacter</taxon>
    </lineage>
</organism>
<feature type="region of interest" description="Disordered" evidence="1">
    <location>
        <begin position="24"/>
        <end position="49"/>
    </location>
</feature>
<evidence type="ECO:0000313" key="2">
    <source>
        <dbReference type="EMBL" id="PTX18995.1"/>
    </source>
</evidence>
<dbReference type="Gene3D" id="2.60.460.10">
    <property type="entry name" value="protein yfey like domain"/>
    <property type="match status" value="1"/>
</dbReference>
<evidence type="ECO:0000256" key="1">
    <source>
        <dbReference type="SAM" id="MobiDB-lite"/>
    </source>
</evidence>
<protein>
    <recommendedName>
        <fullName evidence="4">Lipoprotein</fullName>
    </recommendedName>
</protein>
<comment type="caution">
    <text evidence="2">The sequence shown here is derived from an EMBL/GenBank/DDBJ whole genome shotgun (WGS) entry which is preliminary data.</text>
</comment>
<proteinExistence type="predicted"/>
<dbReference type="OrthoDB" id="978892at2"/>
<sequence>MLKNIVYAVLLGIGMAACLSQQEEQDETATGATGSSIPPEVPDETAASPDSSLFVIENKQIGKLRIGMPIDEMRAAATAGFRLNDTTLQQEGMPSTAYILRQGNQAKGLLIEQTCDDACKVWRISVLNPKYKTAKGIHVGSTYGELQQAYKIRAVTFEEGRVVAQAPDAGLSFMLDHSSLSSEELSRLNAATAPKNLLIERILVY</sequence>
<evidence type="ECO:0000313" key="3">
    <source>
        <dbReference type="Proteomes" id="UP000244225"/>
    </source>
</evidence>
<name>A0A2T5YI55_9BACT</name>
<dbReference type="RefSeq" id="WP_108212023.1">
    <property type="nucleotide sequence ID" value="NZ_QBKI01000005.1"/>
</dbReference>
<evidence type="ECO:0008006" key="4">
    <source>
        <dbReference type="Google" id="ProtNLM"/>
    </source>
</evidence>
<dbReference type="Proteomes" id="UP000244225">
    <property type="component" value="Unassembled WGS sequence"/>
</dbReference>
<gene>
    <name evidence="2" type="ORF">C8N40_105289</name>
</gene>
<accession>A0A2T5YI55</accession>